<keyword evidence="1" id="KW-0812">Transmembrane</keyword>
<accession>A0A8J4U714</accession>
<evidence type="ECO:0000313" key="2">
    <source>
        <dbReference type="Proteomes" id="UP000727407"/>
    </source>
</evidence>
<dbReference type="OrthoDB" id="5568754at2759"/>
<dbReference type="EMBL" id="QNUK01000531">
    <property type="protein sequence ID" value="KAF5892040.1"/>
    <property type="molecule type" value="Genomic_DNA"/>
</dbReference>
<keyword evidence="2" id="KW-1185">Reference proteome</keyword>
<feature type="non-terminal residue" evidence="1">
    <location>
        <position position="1"/>
    </location>
</feature>
<comment type="caution">
    <text evidence="1">The sequence shown here is derived from an EMBL/GenBank/DDBJ whole genome shotgun (WGS) entry which is preliminary data.</text>
</comment>
<protein>
    <submittedName>
        <fullName evidence="1">Transmembrane protein 94-like</fullName>
    </submittedName>
</protein>
<dbReference type="PANTHER" id="PTHR13219:SF6">
    <property type="entry name" value="TRANSMEMBRANE PROTEIN 94"/>
    <property type="match status" value="1"/>
</dbReference>
<sequence length="87" mass="9627">EYGEVVCCLGSRQNINNNAIFLQSDISIALEPLVPLSCLSSNDVRHRIQTRLSDVSPSQLSNAICGLACTVQLQRQDNNMVIKLIRQ</sequence>
<reference evidence="1" key="1">
    <citation type="submission" date="2020-07" db="EMBL/GenBank/DDBJ databases">
        <title>Clarias magur genome sequencing, assembly and annotation.</title>
        <authorList>
            <person name="Kushwaha B."/>
            <person name="Kumar R."/>
            <person name="Das P."/>
            <person name="Joshi C.G."/>
            <person name="Kumar D."/>
            <person name="Nagpure N.S."/>
            <person name="Pandey M."/>
            <person name="Agarwal S."/>
            <person name="Srivastava S."/>
            <person name="Singh M."/>
            <person name="Sahoo L."/>
            <person name="Jayasankar P."/>
            <person name="Meher P.K."/>
            <person name="Koringa P.G."/>
            <person name="Iquebal M.A."/>
            <person name="Das S.P."/>
            <person name="Bit A."/>
            <person name="Patnaik S."/>
            <person name="Patel N."/>
            <person name="Shah T.M."/>
            <person name="Hinsu A."/>
            <person name="Jena J.K."/>
        </authorList>
    </citation>
    <scope>NUCLEOTIDE SEQUENCE</scope>
    <source>
        <strain evidence="1">CIFAMagur01</strain>
        <tissue evidence="1">Testis</tissue>
    </source>
</reference>
<gene>
    <name evidence="1" type="ORF">DAT39_018253</name>
</gene>
<keyword evidence="1" id="KW-0472">Membrane</keyword>
<feature type="non-terminal residue" evidence="1">
    <location>
        <position position="87"/>
    </location>
</feature>
<dbReference type="InterPro" id="IPR039720">
    <property type="entry name" value="TMEM94"/>
</dbReference>
<dbReference type="AlphaFoldDB" id="A0A8J4U714"/>
<dbReference type="Proteomes" id="UP000727407">
    <property type="component" value="Unassembled WGS sequence"/>
</dbReference>
<evidence type="ECO:0000313" key="1">
    <source>
        <dbReference type="EMBL" id="KAF5892040.1"/>
    </source>
</evidence>
<proteinExistence type="predicted"/>
<organism evidence="1 2">
    <name type="scientific">Clarias magur</name>
    <name type="common">Asian catfish</name>
    <name type="synonym">Macropteronotus magur</name>
    <dbReference type="NCBI Taxonomy" id="1594786"/>
    <lineage>
        <taxon>Eukaryota</taxon>
        <taxon>Metazoa</taxon>
        <taxon>Chordata</taxon>
        <taxon>Craniata</taxon>
        <taxon>Vertebrata</taxon>
        <taxon>Euteleostomi</taxon>
        <taxon>Actinopterygii</taxon>
        <taxon>Neopterygii</taxon>
        <taxon>Teleostei</taxon>
        <taxon>Ostariophysi</taxon>
        <taxon>Siluriformes</taxon>
        <taxon>Clariidae</taxon>
        <taxon>Clarias</taxon>
    </lineage>
</organism>
<dbReference type="PANTHER" id="PTHR13219">
    <property type="entry name" value="TRANSMEMBRANE PROTEIN 94"/>
    <property type="match status" value="1"/>
</dbReference>
<name>A0A8J4U714_CLAMG</name>